<keyword evidence="3" id="KW-0732">Signal</keyword>
<proteinExistence type="predicted"/>
<accession>A0A3R7NA70</accession>
<evidence type="ECO:0000256" key="2">
    <source>
        <dbReference type="SAM" id="Phobius"/>
    </source>
</evidence>
<keyword evidence="2" id="KW-1133">Transmembrane helix</keyword>
<organism evidence="4 5">
    <name type="scientific">Trypanosoma conorhini</name>
    <dbReference type="NCBI Taxonomy" id="83891"/>
    <lineage>
        <taxon>Eukaryota</taxon>
        <taxon>Discoba</taxon>
        <taxon>Euglenozoa</taxon>
        <taxon>Kinetoplastea</taxon>
        <taxon>Metakinetoplastina</taxon>
        <taxon>Trypanosomatida</taxon>
        <taxon>Trypanosomatidae</taxon>
        <taxon>Trypanosoma</taxon>
    </lineage>
</organism>
<dbReference type="Proteomes" id="UP000284403">
    <property type="component" value="Unassembled WGS sequence"/>
</dbReference>
<protein>
    <submittedName>
        <fullName evidence="4">Putative glucosamine-fructose-6-phosphate aminotransferase</fullName>
        <ecNumber evidence="4">2.6.1.-</ecNumber>
    </submittedName>
</protein>
<dbReference type="EMBL" id="MKKU01000324">
    <property type="protein sequence ID" value="RNF15526.1"/>
    <property type="molecule type" value="Genomic_DNA"/>
</dbReference>
<feature type="compositionally biased region" description="Basic residues" evidence="1">
    <location>
        <begin position="489"/>
        <end position="498"/>
    </location>
</feature>
<evidence type="ECO:0000313" key="4">
    <source>
        <dbReference type="EMBL" id="RNF15526.1"/>
    </source>
</evidence>
<dbReference type="OrthoDB" id="377549at2759"/>
<keyword evidence="2" id="KW-0472">Membrane</keyword>
<gene>
    <name evidence="4" type="ORF">Tco025E_05497</name>
</gene>
<keyword evidence="4" id="KW-0032">Aminotransferase</keyword>
<evidence type="ECO:0000256" key="3">
    <source>
        <dbReference type="SAM" id="SignalP"/>
    </source>
</evidence>
<evidence type="ECO:0000256" key="1">
    <source>
        <dbReference type="SAM" id="MobiDB-lite"/>
    </source>
</evidence>
<comment type="caution">
    <text evidence="4">The sequence shown here is derived from an EMBL/GenBank/DDBJ whole genome shotgun (WGS) entry which is preliminary data.</text>
</comment>
<dbReference type="EC" id="2.6.1.-" evidence="4"/>
<name>A0A3R7NA70_9TRYP</name>
<dbReference type="GeneID" id="40319108"/>
<keyword evidence="2" id="KW-0812">Transmembrane</keyword>
<evidence type="ECO:0000313" key="5">
    <source>
        <dbReference type="Proteomes" id="UP000284403"/>
    </source>
</evidence>
<dbReference type="PANTHER" id="PTHR33538:SF2">
    <property type="entry name" value="PROTEIN GAMETE EXPRESSED 1"/>
    <property type="match status" value="1"/>
</dbReference>
<feature type="compositionally biased region" description="Low complexity" evidence="1">
    <location>
        <begin position="39"/>
        <end position="49"/>
    </location>
</feature>
<feature type="transmembrane region" description="Helical" evidence="2">
    <location>
        <begin position="382"/>
        <end position="402"/>
    </location>
</feature>
<feature type="region of interest" description="Disordered" evidence="1">
    <location>
        <begin position="39"/>
        <end position="69"/>
    </location>
</feature>
<dbReference type="InterPro" id="IPR040346">
    <property type="entry name" value="GEX1/Brambleberry"/>
</dbReference>
<sequence>MSLFCVRVVLLVSLLFPPSSCAAAWSLWLTSPSRPAAATEADAAAAPAPGGSHRRVQLPPRFSSRQNADARHGQQAAQLLREWEEKGRISSCWKRAVEALKEDCGSLRSDDGARSRLAMAMAACDAAADGGRRAWPHCTSETGVRRCVDHLDDAQYLVYVQYRLHTDVLCLYIQEEAFQERTEMAVQALYAGAAAASEALAALQSSSSELQDSVQKAADQQASNLVATRHLHDQLRELRSDQTVAFESLQGSAERIVRSLADASLHLNELHLTLDESTAQAAAAVRDVAREATEFQRRTELHASSMLNVLGRIESFQRGLLESAIGLGEMVRAAALLVVLLLLTLPPRTAAARRPCVGVVALAYALRPFLLPAPRSVVGNNAFFAAVIFLAAVTLVFFACTYRSPEHALRALLRSELRHFMDDTRPAFLEDIRQLLGEGVAAALQRLDEEKDVQRLRAKGQALLLAAAEAATDEAHAPAAATKAAPNVTRRRSRSRPR</sequence>
<dbReference type="PANTHER" id="PTHR33538">
    <property type="entry name" value="PROTEIN GAMETE EXPRESSED 1"/>
    <property type="match status" value="1"/>
</dbReference>
<feature type="signal peptide" evidence="3">
    <location>
        <begin position="1"/>
        <end position="22"/>
    </location>
</feature>
<dbReference type="GO" id="GO:0008483">
    <property type="term" value="F:transaminase activity"/>
    <property type="evidence" value="ECO:0007669"/>
    <property type="project" value="UniProtKB-KW"/>
</dbReference>
<keyword evidence="4" id="KW-0808">Transferase</keyword>
<feature type="chain" id="PRO_5018730367" evidence="3">
    <location>
        <begin position="23"/>
        <end position="498"/>
    </location>
</feature>
<dbReference type="AlphaFoldDB" id="A0A3R7NA70"/>
<feature type="compositionally biased region" description="Low complexity" evidence="1">
    <location>
        <begin position="477"/>
        <end position="486"/>
    </location>
</feature>
<reference evidence="4 5" key="1">
    <citation type="journal article" date="2018" name="BMC Genomics">
        <title>Genomic comparison of Trypanosoma conorhini and Trypanosoma rangeli to Trypanosoma cruzi strains of high and low virulence.</title>
        <authorList>
            <person name="Bradwell K.R."/>
            <person name="Koparde V.N."/>
            <person name="Matveyev A.V."/>
            <person name="Serrano M.G."/>
            <person name="Alves J.M."/>
            <person name="Parikh H."/>
            <person name="Huang B."/>
            <person name="Lee V."/>
            <person name="Espinosa-Alvarez O."/>
            <person name="Ortiz P.A."/>
            <person name="Costa-Martins A.G."/>
            <person name="Teixeira M.M."/>
            <person name="Buck G.A."/>
        </authorList>
    </citation>
    <scope>NUCLEOTIDE SEQUENCE [LARGE SCALE GENOMIC DNA]</scope>
    <source>
        <strain evidence="4 5">025E</strain>
    </source>
</reference>
<feature type="region of interest" description="Disordered" evidence="1">
    <location>
        <begin position="472"/>
        <end position="498"/>
    </location>
</feature>
<keyword evidence="5" id="KW-1185">Reference proteome</keyword>
<dbReference type="RefSeq" id="XP_029227517.1">
    <property type="nucleotide sequence ID" value="XM_029372391.1"/>
</dbReference>